<accession>A0A935C8D0</accession>
<evidence type="ECO:0000313" key="2">
    <source>
        <dbReference type="Proteomes" id="UP000611723"/>
    </source>
</evidence>
<evidence type="ECO:0000313" key="1">
    <source>
        <dbReference type="EMBL" id="MBK6265389.1"/>
    </source>
</evidence>
<gene>
    <name evidence="1" type="ORF">JKA74_10105</name>
</gene>
<dbReference type="AlphaFoldDB" id="A0A935C8D0"/>
<dbReference type="RefSeq" id="WP_201431053.1">
    <property type="nucleotide sequence ID" value="NZ_JAEQBW010000003.1"/>
</dbReference>
<dbReference type="Proteomes" id="UP000611723">
    <property type="component" value="Unassembled WGS sequence"/>
</dbReference>
<organism evidence="1 2">
    <name type="scientific">Marivirga aurantiaca</name>
    <dbReference type="NCBI Taxonomy" id="2802615"/>
    <lineage>
        <taxon>Bacteria</taxon>
        <taxon>Pseudomonadati</taxon>
        <taxon>Bacteroidota</taxon>
        <taxon>Cytophagia</taxon>
        <taxon>Cytophagales</taxon>
        <taxon>Marivirgaceae</taxon>
        <taxon>Marivirga</taxon>
    </lineage>
</organism>
<proteinExistence type="predicted"/>
<name>A0A935C8D0_9BACT</name>
<dbReference type="EMBL" id="JAEQBW010000003">
    <property type="protein sequence ID" value="MBK6265389.1"/>
    <property type="molecule type" value="Genomic_DNA"/>
</dbReference>
<protein>
    <submittedName>
        <fullName evidence="1">Uncharacterized protein</fullName>
    </submittedName>
</protein>
<reference evidence="1" key="1">
    <citation type="submission" date="2021-01" db="EMBL/GenBank/DDBJ databases">
        <title>Marivirga aurantiaca sp. nov., isolated from intertidal surface sediments.</title>
        <authorList>
            <person name="Zhang M."/>
        </authorList>
    </citation>
    <scope>NUCLEOTIDE SEQUENCE</scope>
    <source>
        <strain evidence="1">S37H4</strain>
    </source>
</reference>
<keyword evidence="2" id="KW-1185">Reference proteome</keyword>
<sequence length="100" mass="11583">MKRYNAIIESKINELSNYGYIHNFLFKDGHLILEKEVDDQKIVKDYVAEQVSIEAEFLYEEKGSAVITLMTNDGELGYVIDKMNSTGEFPFINFYEALDD</sequence>
<comment type="caution">
    <text evidence="1">The sequence shown here is derived from an EMBL/GenBank/DDBJ whole genome shotgun (WGS) entry which is preliminary data.</text>
</comment>